<evidence type="ECO:0000313" key="2">
    <source>
        <dbReference type="Proteomes" id="UP000594121"/>
    </source>
</evidence>
<dbReference type="GeneID" id="59149099"/>
<dbReference type="RefSeq" id="WP_192819662.1">
    <property type="nucleotide sequence ID" value="NZ_CP062310.1"/>
</dbReference>
<gene>
    <name evidence="1" type="ORF">IG193_04345</name>
</gene>
<evidence type="ECO:0000313" key="1">
    <source>
        <dbReference type="EMBL" id="QOJ79690.1"/>
    </source>
</evidence>
<proteinExistence type="predicted"/>
<dbReference type="Proteomes" id="UP000594121">
    <property type="component" value="Chromosome"/>
</dbReference>
<dbReference type="InParanoid" id="A0A7L9FIU3"/>
<reference evidence="1 2" key="1">
    <citation type="submission" date="2020-10" db="EMBL/GenBank/DDBJ databases">
        <title>Thermofilum lucidum 3507LT sp. nov. a novel member of Thermofilaceae family isolated from Chile hot spring, and proposal of description order Thermofilales.</title>
        <authorList>
            <person name="Zayulina K.S."/>
            <person name="Elcheninov A.G."/>
            <person name="Toshchakov S.V."/>
            <person name="Kublanov I.V."/>
        </authorList>
    </citation>
    <scope>NUCLEOTIDE SEQUENCE [LARGE SCALE GENOMIC DNA]</scope>
    <source>
        <strain evidence="1 2">3507LT</strain>
    </source>
</reference>
<sequence>MTSMSYGDLENIFDSADKIWEEYSVTVKRSLLEWERLRPALTERIAVLKTRISTNLKEMEELKIKVELGLIDEEKAQRKIDILSKENVEMIRELEATWLVFEKNMLKSILHAKRLSLPLDITPEEVEGKIEELESCYRRGVINSSETYDELKKLLNEQLSLIASH</sequence>
<accession>A0A7L9FIU3</accession>
<organism evidence="1 2">
    <name type="scientific">Infirmifilum lucidum</name>
    <dbReference type="NCBI Taxonomy" id="2776706"/>
    <lineage>
        <taxon>Archaea</taxon>
        <taxon>Thermoproteota</taxon>
        <taxon>Thermoprotei</taxon>
        <taxon>Thermofilales</taxon>
        <taxon>Thermofilaceae</taxon>
        <taxon>Infirmifilum</taxon>
    </lineage>
</organism>
<dbReference type="KEGG" id="thel:IG193_04345"/>
<dbReference type="AlphaFoldDB" id="A0A7L9FIU3"/>
<dbReference type="EMBL" id="CP062310">
    <property type="protein sequence ID" value="QOJ79690.1"/>
    <property type="molecule type" value="Genomic_DNA"/>
</dbReference>
<keyword evidence="2" id="KW-1185">Reference proteome</keyword>
<protein>
    <submittedName>
        <fullName evidence="1">Uncharacterized protein</fullName>
    </submittedName>
</protein>
<name>A0A7L9FIU3_9CREN</name>